<feature type="compositionally biased region" description="Low complexity" evidence="6">
    <location>
        <begin position="584"/>
        <end position="596"/>
    </location>
</feature>
<dbReference type="PROSITE" id="PS50011">
    <property type="entry name" value="PROTEIN_KINASE_DOM"/>
    <property type="match status" value="1"/>
</dbReference>
<feature type="region of interest" description="Disordered" evidence="6">
    <location>
        <begin position="527"/>
        <end position="615"/>
    </location>
</feature>
<accession>A0A8J3TUI8</accession>
<dbReference type="EMBL" id="BOOO01000040">
    <property type="protein sequence ID" value="GII33383.1"/>
    <property type="molecule type" value="Genomic_DNA"/>
</dbReference>
<dbReference type="InterPro" id="IPR008271">
    <property type="entry name" value="Ser/Thr_kinase_AS"/>
</dbReference>
<dbReference type="Gene3D" id="3.30.200.20">
    <property type="entry name" value="Phosphorylase Kinase, domain 1"/>
    <property type="match status" value="1"/>
</dbReference>
<keyword evidence="3" id="KW-0547">Nucleotide-binding</keyword>
<dbReference type="CDD" id="cd14014">
    <property type="entry name" value="STKc_PknB_like"/>
    <property type="match status" value="1"/>
</dbReference>
<organism evidence="8 9">
    <name type="scientific">Planotetraspora mira</name>
    <dbReference type="NCBI Taxonomy" id="58121"/>
    <lineage>
        <taxon>Bacteria</taxon>
        <taxon>Bacillati</taxon>
        <taxon>Actinomycetota</taxon>
        <taxon>Actinomycetes</taxon>
        <taxon>Streptosporangiales</taxon>
        <taxon>Streptosporangiaceae</taxon>
        <taxon>Planotetraspora</taxon>
    </lineage>
</organism>
<dbReference type="RefSeq" id="WP_203957229.1">
    <property type="nucleotide sequence ID" value="NZ_BOOO01000040.1"/>
</dbReference>
<protein>
    <recommendedName>
        <fullName evidence="1">non-specific serine/threonine protein kinase</fullName>
        <ecNumber evidence="1">2.7.11.1</ecNumber>
    </recommendedName>
</protein>
<feature type="compositionally biased region" description="Pro residues" evidence="6">
    <location>
        <begin position="597"/>
        <end position="607"/>
    </location>
</feature>
<evidence type="ECO:0000256" key="3">
    <source>
        <dbReference type="ARBA" id="ARBA00022741"/>
    </source>
</evidence>
<dbReference type="GO" id="GO:0005524">
    <property type="term" value="F:ATP binding"/>
    <property type="evidence" value="ECO:0007669"/>
    <property type="project" value="UniProtKB-KW"/>
</dbReference>
<evidence type="ECO:0000256" key="2">
    <source>
        <dbReference type="ARBA" id="ARBA00022679"/>
    </source>
</evidence>
<evidence type="ECO:0000259" key="7">
    <source>
        <dbReference type="PROSITE" id="PS50011"/>
    </source>
</evidence>
<feature type="compositionally biased region" description="Low complexity" evidence="6">
    <location>
        <begin position="527"/>
        <end position="545"/>
    </location>
</feature>
<dbReference type="GO" id="GO:0004674">
    <property type="term" value="F:protein serine/threonine kinase activity"/>
    <property type="evidence" value="ECO:0007669"/>
    <property type="project" value="UniProtKB-EC"/>
</dbReference>
<dbReference type="PROSITE" id="PS00108">
    <property type="entry name" value="PROTEIN_KINASE_ST"/>
    <property type="match status" value="1"/>
</dbReference>
<dbReference type="InterPro" id="IPR000719">
    <property type="entry name" value="Prot_kinase_dom"/>
</dbReference>
<dbReference type="InterPro" id="IPR011009">
    <property type="entry name" value="Kinase-like_dom_sf"/>
</dbReference>
<dbReference type="PANTHER" id="PTHR43671">
    <property type="entry name" value="SERINE/THREONINE-PROTEIN KINASE NEK"/>
    <property type="match status" value="1"/>
</dbReference>
<dbReference type="AlphaFoldDB" id="A0A8J3TUI8"/>
<keyword evidence="5" id="KW-0067">ATP-binding</keyword>
<sequence length="713" mass="73569">MSSSRLLEPEQPERIGAYRLASVVGEGGQGTVYRAESPTGTQVVIKVLHARMAADDDERRRFAREMDIASQVATFCTATVIDMGVFRERPYIVSEYIPGPSLHELIQSDGPRTGSGLERLAVATLTALEAIHRAGIVHRDFKPANVIMGPEGPVVIDFGIARLLDQATTRSGIVGTPAYMAPEQFDGRTASPASDVFSWAVTMVYAATGNRAFPGATPSAVIHGIMTGEPEVGGVPEPLRPLVLSCLAKDPDARPTVQELLASLTTRSQSPRRAPGASAAPSAGPAPLHEPGLEAGAVSPASPATERGMTGLYLRGYLRSHTPLAPRQAALFVADLAGQLAALHAEGKAHGALDAGVRVETADGHTRPVIVASGMPAGRTGRPDDVRAAGMLLAHLLGSQSDVESGAPQRAGNVPDVLWSLITACLEPDPAGRPTAANLARRLGDAATDLAQPALTGAPLSSGPTADGGDSSPASVPRPGVTSEPTSPGRSRGRSRTVAAAGVVLVGVGVGIGFVVVGPPGDGRTAAGTVASTSVTASSGTSAAPATPPAPKPTSSPRKTARVGSTTSPESTKAKAGHSSPAVSVSPEQPGSSQQPGSPPRTPPPLPSGGSTLDVSTNYAWARGSVSWNGTAGTASGRLQDTKQYESHSWLRIAYRVDVGGVWKLRYAQPDPYVEVSNGQYEDFEFSVGGPAKDVQWDVCSSRNDDTYCTGWK</sequence>
<dbReference type="Pfam" id="PF00069">
    <property type="entry name" value="Pkinase"/>
    <property type="match status" value="1"/>
</dbReference>
<comment type="caution">
    <text evidence="8">The sequence shown here is derived from an EMBL/GenBank/DDBJ whole genome shotgun (WGS) entry which is preliminary data.</text>
</comment>
<evidence type="ECO:0000256" key="5">
    <source>
        <dbReference type="ARBA" id="ARBA00022840"/>
    </source>
</evidence>
<name>A0A8J3TUI8_9ACTN</name>
<evidence type="ECO:0000256" key="4">
    <source>
        <dbReference type="ARBA" id="ARBA00022777"/>
    </source>
</evidence>
<feature type="compositionally biased region" description="Low complexity" evidence="6">
    <location>
        <begin position="271"/>
        <end position="287"/>
    </location>
</feature>
<feature type="region of interest" description="Disordered" evidence="6">
    <location>
        <begin position="454"/>
        <end position="496"/>
    </location>
</feature>
<dbReference type="EC" id="2.7.11.1" evidence="1"/>
<reference evidence="8 9" key="1">
    <citation type="submission" date="2021-01" db="EMBL/GenBank/DDBJ databases">
        <title>Whole genome shotgun sequence of Planotetraspora mira NBRC 15435.</title>
        <authorList>
            <person name="Komaki H."/>
            <person name="Tamura T."/>
        </authorList>
    </citation>
    <scope>NUCLEOTIDE SEQUENCE [LARGE SCALE GENOMIC DNA]</scope>
    <source>
        <strain evidence="8 9">NBRC 15435</strain>
    </source>
</reference>
<keyword evidence="4" id="KW-0418">Kinase</keyword>
<dbReference type="PANTHER" id="PTHR43671:SF13">
    <property type="entry name" value="SERINE_THREONINE-PROTEIN KINASE NEK2"/>
    <property type="match status" value="1"/>
</dbReference>
<evidence type="ECO:0000313" key="9">
    <source>
        <dbReference type="Proteomes" id="UP000650628"/>
    </source>
</evidence>
<keyword evidence="2" id="KW-0808">Transferase</keyword>
<evidence type="ECO:0000256" key="6">
    <source>
        <dbReference type="SAM" id="MobiDB-lite"/>
    </source>
</evidence>
<gene>
    <name evidence="8" type="ORF">Pmi06nite_68250</name>
</gene>
<evidence type="ECO:0000313" key="8">
    <source>
        <dbReference type="EMBL" id="GII33383.1"/>
    </source>
</evidence>
<proteinExistence type="predicted"/>
<dbReference type="Proteomes" id="UP000650628">
    <property type="component" value="Unassembled WGS sequence"/>
</dbReference>
<dbReference type="SUPFAM" id="SSF56112">
    <property type="entry name" value="Protein kinase-like (PK-like)"/>
    <property type="match status" value="2"/>
</dbReference>
<dbReference type="InterPro" id="IPR050660">
    <property type="entry name" value="NEK_Ser/Thr_kinase"/>
</dbReference>
<keyword evidence="9" id="KW-1185">Reference proteome</keyword>
<dbReference type="Gene3D" id="1.10.510.10">
    <property type="entry name" value="Transferase(Phosphotransferase) domain 1"/>
    <property type="match status" value="2"/>
</dbReference>
<feature type="domain" description="Protein kinase" evidence="7">
    <location>
        <begin position="18"/>
        <end position="266"/>
    </location>
</feature>
<feature type="region of interest" description="Disordered" evidence="6">
    <location>
        <begin position="264"/>
        <end position="305"/>
    </location>
</feature>
<evidence type="ECO:0000256" key="1">
    <source>
        <dbReference type="ARBA" id="ARBA00012513"/>
    </source>
</evidence>